<keyword evidence="3" id="KW-1185">Reference proteome</keyword>
<dbReference type="InterPro" id="IPR011604">
    <property type="entry name" value="PDDEXK-like_dom_sf"/>
</dbReference>
<evidence type="ECO:0000259" key="1">
    <source>
        <dbReference type="Pfam" id="PF12705"/>
    </source>
</evidence>
<dbReference type="SUPFAM" id="SSF52980">
    <property type="entry name" value="Restriction endonuclease-like"/>
    <property type="match status" value="1"/>
</dbReference>
<dbReference type="Proteomes" id="UP000644010">
    <property type="component" value="Unassembled WGS sequence"/>
</dbReference>
<gene>
    <name evidence="2" type="ORF">H8S77_18870</name>
</gene>
<protein>
    <submittedName>
        <fullName evidence="2">PD-(D/E)XK nuclease family protein</fullName>
    </submittedName>
</protein>
<comment type="caution">
    <text evidence="2">The sequence shown here is derived from an EMBL/GenBank/DDBJ whole genome shotgun (WGS) entry which is preliminary data.</text>
</comment>
<dbReference type="InterPro" id="IPR027417">
    <property type="entry name" value="P-loop_NTPase"/>
</dbReference>
<dbReference type="InterPro" id="IPR038726">
    <property type="entry name" value="PDDEXK_AddAB-type"/>
</dbReference>
<accession>A0ABR7E748</accession>
<dbReference type="Gene3D" id="3.90.320.10">
    <property type="match status" value="1"/>
</dbReference>
<evidence type="ECO:0000313" key="3">
    <source>
        <dbReference type="Proteomes" id="UP000644010"/>
    </source>
</evidence>
<dbReference type="SUPFAM" id="SSF52540">
    <property type="entry name" value="P-loop containing nucleoside triphosphate hydrolases"/>
    <property type="match status" value="1"/>
</dbReference>
<organism evidence="2 3">
    <name type="scientific">Parabacteroides segnis</name>
    <dbReference type="NCBI Taxonomy" id="2763058"/>
    <lineage>
        <taxon>Bacteria</taxon>
        <taxon>Pseudomonadati</taxon>
        <taxon>Bacteroidota</taxon>
        <taxon>Bacteroidia</taxon>
        <taxon>Bacteroidales</taxon>
        <taxon>Tannerellaceae</taxon>
        <taxon>Parabacteroides</taxon>
    </lineage>
</organism>
<feature type="domain" description="PD-(D/E)XK endonuclease-like" evidence="1">
    <location>
        <begin position="669"/>
        <end position="957"/>
    </location>
</feature>
<proteinExistence type="predicted"/>
<name>A0ABR7E748_9BACT</name>
<evidence type="ECO:0000313" key="2">
    <source>
        <dbReference type="EMBL" id="MBC5644944.1"/>
    </source>
</evidence>
<dbReference type="InterPro" id="IPR011335">
    <property type="entry name" value="Restrct_endonuc-II-like"/>
</dbReference>
<dbReference type="RefSeq" id="WP_186960709.1">
    <property type="nucleotide sequence ID" value="NZ_JACOOI010000024.1"/>
</dbReference>
<reference evidence="2 3" key="1">
    <citation type="submission" date="2020-08" db="EMBL/GenBank/DDBJ databases">
        <title>Genome public.</title>
        <authorList>
            <person name="Liu C."/>
            <person name="Sun Q."/>
        </authorList>
    </citation>
    <scope>NUCLEOTIDE SEQUENCE [LARGE SCALE GENOMIC DNA]</scope>
    <source>
        <strain evidence="2 3">BX2</strain>
    </source>
</reference>
<dbReference type="Pfam" id="PF12705">
    <property type="entry name" value="PDDEXK_1"/>
    <property type="match status" value="1"/>
</dbReference>
<dbReference type="EMBL" id="JACOOI010000024">
    <property type="protein sequence ID" value="MBC5644944.1"/>
    <property type="molecule type" value="Genomic_DNA"/>
</dbReference>
<sequence length="959" mass="110188">MTPFLQQIASLFYQQYGAEVSRLAFVFPNRRTGLFFQKYLSEVADKPLFSPTILTINDLFVQLSGKQTADRISMLFMLYDIYVRHSGSTETFDEFLYWGEMLLNDFDDVDKYMADARMLFTNVTDLREIENDFSFLDAEQIAAIRTFWSSFYPKGDSPNQEEFLAVWKILYTLYNDLRDALAAEGRGYEGMIFREVVELMEQNNCCDLPYTKVVFVGLNALSVAEECFLIQLQKQGIADFYWDYASDKVTDPNNKASYFVERNLKNFPSQYSLPAEEKVDTEIEVIGIPSGIGQAKQVYTLLNELCKEDEMSPEDALRTAIILPDEHLLIPVLNAIPEQIRRINVTMGYPLAGTPVASLMEYILALQKNVRYVDRQPVFYFRDVLPILNHRYISSTCPEIVNALVKDIAENNRIYISAVDLGKTDLLSVLFLPVTDVNTFSDYLINVLQELNKVMHALSSDEEEEDATQRTNDLEQEFIFHYFTTVNRMKEIMQDAGIEMKIDTYFRLLKRVTDTITIPFRGEPLSGLQIMGVLETRALDFDRLIILSMNEGIFPLRKAANSFIPYNLRRGFGLPTYEHQDSVWAYHFYRLIYRASHVSLLYDTRSNGLQTGEVSRFVHQLHYHYEVPLQNKLVVYNVSSAKTPALQVKKTDEVMQRLNAFHKGGNRAISASAVNTYLDCPLKFYFSVVEGIQEEEEVSETIESNVFGSILHKVMEELYMPLCGKIVTADLLKAIKKDTPVLTGAIARAFAEIFFMSDVVRPLTGQNFLIGEMIRKYVEKILERDSKLTPFRYIESERKINRLFTLGDNRTEIQLKGFIDRIDEVRDAVRIIDYKSGSGTSVFTSVESLFDKEDKDRAKAVMQVFMYSWMLGAAPAGKTIQPGIYYMRTLFSDSFDASVSRRIERTKTEPVTDFSAYSEAFEGELRRCLDEIFGRETPFTQTTTEKACAWCPFKDICGK</sequence>